<feature type="transmembrane region" description="Helical" evidence="10">
    <location>
        <begin position="273"/>
        <end position="292"/>
    </location>
</feature>
<evidence type="ECO:0000256" key="10">
    <source>
        <dbReference type="SAM" id="Phobius"/>
    </source>
</evidence>
<evidence type="ECO:0000256" key="3">
    <source>
        <dbReference type="ARBA" id="ARBA00022692"/>
    </source>
</evidence>
<evidence type="ECO:0000256" key="4">
    <source>
        <dbReference type="ARBA" id="ARBA00022960"/>
    </source>
</evidence>
<proteinExistence type="inferred from homology"/>
<comment type="subcellular location">
    <subcellularLocation>
        <location evidence="1">Cell membrane</location>
        <topology evidence="1">Multi-pass membrane protein</topology>
    </subcellularLocation>
</comment>
<keyword evidence="7 10" id="KW-0472">Membrane</keyword>
<dbReference type="PANTHER" id="PTHR43486">
    <property type="entry name" value="LIPID II FLIPPASE MURJ-RELATED"/>
    <property type="match status" value="1"/>
</dbReference>
<name>A0A097ELC6_9SPHN</name>
<evidence type="ECO:0000313" key="12">
    <source>
        <dbReference type="Proteomes" id="UP000033200"/>
    </source>
</evidence>
<dbReference type="KEGG" id="stax:MC45_17645"/>
<dbReference type="GO" id="GO:0009252">
    <property type="term" value="P:peptidoglycan biosynthetic process"/>
    <property type="evidence" value="ECO:0007669"/>
    <property type="project" value="UniProtKB-KW"/>
</dbReference>
<dbReference type="GO" id="GO:0008360">
    <property type="term" value="P:regulation of cell shape"/>
    <property type="evidence" value="ECO:0007669"/>
    <property type="project" value="UniProtKB-KW"/>
</dbReference>
<feature type="transmembrane region" description="Helical" evidence="10">
    <location>
        <begin position="56"/>
        <end position="77"/>
    </location>
</feature>
<dbReference type="InterPro" id="IPR004268">
    <property type="entry name" value="MurJ"/>
</dbReference>
<dbReference type="HOGENOM" id="CLU_622409_0_0_5"/>
<dbReference type="Proteomes" id="UP000033200">
    <property type="component" value="Plasmid STP1"/>
</dbReference>
<dbReference type="PANTHER" id="PTHR43486:SF1">
    <property type="entry name" value="LIPID II FLIPPASE MURJ-RELATED"/>
    <property type="match status" value="1"/>
</dbReference>
<feature type="transmembrane region" description="Helical" evidence="10">
    <location>
        <begin position="352"/>
        <end position="374"/>
    </location>
</feature>
<evidence type="ECO:0000256" key="6">
    <source>
        <dbReference type="ARBA" id="ARBA00022989"/>
    </source>
</evidence>
<keyword evidence="3 10" id="KW-0812">Transmembrane</keyword>
<dbReference type="GO" id="GO:0005886">
    <property type="term" value="C:plasma membrane"/>
    <property type="evidence" value="ECO:0007669"/>
    <property type="project" value="UniProtKB-SubCell"/>
</dbReference>
<evidence type="ECO:0000256" key="9">
    <source>
        <dbReference type="ARBA" id="ARBA00061532"/>
    </source>
</evidence>
<evidence type="ECO:0000256" key="2">
    <source>
        <dbReference type="ARBA" id="ARBA00022475"/>
    </source>
</evidence>
<reference evidence="11 12" key="1">
    <citation type="submission" date="2014-09" db="EMBL/GenBank/DDBJ databases">
        <title>Using Illumina technology Improving SMRT sequencing Genome Assembly by RASTools.</title>
        <authorList>
            <person name="Zhou Y."/>
            <person name="Ma T."/>
            <person name="Liu T."/>
        </authorList>
    </citation>
    <scope>NUCLEOTIDE SEQUENCE [LARGE SCALE GENOMIC DNA]</scope>
    <source>
        <strain evidence="11 12">ATCC 55669</strain>
        <plasmid evidence="12">Plasmid STP1</plasmid>
    </source>
</reference>
<keyword evidence="11" id="KW-0614">Plasmid</keyword>
<evidence type="ECO:0000256" key="7">
    <source>
        <dbReference type="ARBA" id="ARBA00023136"/>
    </source>
</evidence>
<feature type="transmembrane region" description="Helical" evidence="10">
    <location>
        <begin position="141"/>
        <end position="162"/>
    </location>
</feature>
<keyword evidence="6 10" id="KW-1133">Transmembrane helix</keyword>
<feature type="transmembrane region" description="Helical" evidence="10">
    <location>
        <begin position="412"/>
        <end position="431"/>
    </location>
</feature>
<accession>A0A097ELC6</accession>
<evidence type="ECO:0000256" key="5">
    <source>
        <dbReference type="ARBA" id="ARBA00022984"/>
    </source>
</evidence>
<evidence type="ECO:0008006" key="13">
    <source>
        <dbReference type="Google" id="ProtNLM"/>
    </source>
</evidence>
<dbReference type="EMBL" id="CP009572">
    <property type="protein sequence ID" value="AIT08370.1"/>
    <property type="molecule type" value="Genomic_DNA"/>
</dbReference>
<feature type="transmembrane region" description="Helical" evidence="10">
    <location>
        <begin position="233"/>
        <end position="253"/>
    </location>
</feature>
<keyword evidence="2" id="KW-1003">Cell membrane</keyword>
<protein>
    <recommendedName>
        <fullName evidence="13">Virulence factor MviN</fullName>
    </recommendedName>
</protein>
<organism evidence="11 12">
    <name type="scientific">Sphingomonas taxi</name>
    <dbReference type="NCBI Taxonomy" id="1549858"/>
    <lineage>
        <taxon>Bacteria</taxon>
        <taxon>Pseudomonadati</taxon>
        <taxon>Pseudomonadota</taxon>
        <taxon>Alphaproteobacteria</taxon>
        <taxon>Sphingomonadales</taxon>
        <taxon>Sphingomonadaceae</taxon>
        <taxon>Sphingomonas</taxon>
    </lineage>
</organism>
<evidence type="ECO:0000256" key="1">
    <source>
        <dbReference type="ARBA" id="ARBA00004651"/>
    </source>
</evidence>
<feature type="transmembrane region" description="Helical" evidence="10">
    <location>
        <begin position="169"/>
        <end position="186"/>
    </location>
</feature>
<feature type="transmembrane region" description="Helical" evidence="10">
    <location>
        <begin position="313"/>
        <end position="332"/>
    </location>
</feature>
<keyword evidence="4" id="KW-0133">Cell shape</keyword>
<geneLocation type="plasmid" evidence="11 12">
    <name>STP1</name>
</geneLocation>
<sequence>MPVLATAKHLLTRSITLRTFGVVILLAGLAKVAGLLKEMVVAARFGTGAALDAYLFLFNILSTPASMWFSTISAILIPHLITLERRSPEAAAHFRAEFMMFATVVGIVAGLLSWLGLYGYITAGASGLGAEAVGYARDALPQLWLMVPLLFVAQYGSSCLMARNLHVNSLYEGLPALTILIALLLFPVSIRVLVLSTVAGFTLQLIATLVSLARSGNLDRPTASLQNAAWRQFRSAFLVMAGVQLLQSATNIVDQVIAAQLPTGSLSRFSYTLRAQGVLLTLLALAVPRVLLPALASMSHAAPQELKRFIARWSLLLGVVGGAAALFVSGLSEPIVRLLFQRGSFSGADTKVVATLLGVMIWQLPFYLLAMLYSQRQIVTRDFASLAIMGGGTLVIKLTLGLLLVWRFGLVGLTASIPLVSAFQVATLLLLGRRKEAEPR</sequence>
<feature type="transmembrane region" description="Helical" evidence="10">
    <location>
        <begin position="98"/>
        <end position="121"/>
    </location>
</feature>
<feature type="transmembrane region" description="Helical" evidence="10">
    <location>
        <begin position="386"/>
        <end position="406"/>
    </location>
</feature>
<dbReference type="AlphaFoldDB" id="A0A097ELC6"/>
<keyword evidence="5" id="KW-0573">Peptidoglycan synthesis</keyword>
<evidence type="ECO:0000256" key="8">
    <source>
        <dbReference type="ARBA" id="ARBA00060041"/>
    </source>
</evidence>
<keyword evidence="12" id="KW-1185">Reference proteome</keyword>
<comment type="function">
    <text evidence="8">Involved in peptidoglycan biosynthesis. Transports lipid-linked peptidoglycan precursors from the inner to the outer leaflet of the cytoplasmic membrane.</text>
</comment>
<dbReference type="eggNOG" id="COG0728">
    <property type="taxonomic scope" value="Bacteria"/>
</dbReference>
<gene>
    <name evidence="11" type="ORF">MC45_17645</name>
</gene>
<dbReference type="Pfam" id="PF03023">
    <property type="entry name" value="MurJ"/>
    <property type="match status" value="1"/>
</dbReference>
<feature type="transmembrane region" description="Helical" evidence="10">
    <location>
        <begin position="15"/>
        <end position="36"/>
    </location>
</feature>
<comment type="similarity">
    <text evidence="9">Belongs to the MurJ/MviN family.</text>
</comment>
<feature type="transmembrane region" description="Helical" evidence="10">
    <location>
        <begin position="192"/>
        <end position="212"/>
    </location>
</feature>
<evidence type="ECO:0000313" key="11">
    <source>
        <dbReference type="EMBL" id="AIT08370.1"/>
    </source>
</evidence>